<feature type="domain" description="Nudix hydrolase" evidence="2">
    <location>
        <begin position="110"/>
        <end position="242"/>
    </location>
</feature>
<dbReference type="SUPFAM" id="SSF55811">
    <property type="entry name" value="Nudix"/>
    <property type="match status" value="1"/>
</dbReference>
<dbReference type="Pfam" id="PF00293">
    <property type="entry name" value="NUDIX"/>
    <property type="match status" value="1"/>
</dbReference>
<dbReference type="RefSeq" id="WP_342452097.1">
    <property type="nucleotide sequence ID" value="NZ_JAFIDA010000001.1"/>
</dbReference>
<dbReference type="PROSITE" id="PS51462">
    <property type="entry name" value="NUDIX"/>
    <property type="match status" value="1"/>
</dbReference>
<dbReference type="GO" id="GO:0047631">
    <property type="term" value="F:ADP-ribose diphosphatase activity"/>
    <property type="evidence" value="ECO:0007669"/>
    <property type="project" value="UniProtKB-EC"/>
</dbReference>
<keyword evidence="4" id="KW-1185">Reference proteome</keyword>
<dbReference type="Proteomes" id="UP000675163">
    <property type="component" value="Unassembled WGS sequence"/>
</dbReference>
<accession>A0A940T5F2</accession>
<dbReference type="PANTHER" id="PTHR11839">
    <property type="entry name" value="UDP/ADP-SUGAR PYROPHOSPHATASE"/>
    <property type="match status" value="1"/>
</dbReference>
<keyword evidence="1 3" id="KW-0378">Hydrolase</keyword>
<dbReference type="EC" id="3.6.1.13" evidence="3"/>
<dbReference type="GO" id="GO:0005829">
    <property type="term" value="C:cytosol"/>
    <property type="evidence" value="ECO:0007669"/>
    <property type="project" value="TreeGrafter"/>
</dbReference>
<dbReference type="CDD" id="cd24158">
    <property type="entry name" value="NUDIX_ADPRase_Rv1700"/>
    <property type="match status" value="1"/>
</dbReference>
<reference evidence="3" key="1">
    <citation type="submission" date="2021-02" db="EMBL/GenBank/DDBJ databases">
        <title>Sequencing the genomes of 1000 actinobacteria strains.</title>
        <authorList>
            <person name="Klenk H.-P."/>
        </authorList>
    </citation>
    <scope>NUCLEOTIDE SEQUENCE</scope>
    <source>
        <strain evidence="3">DSM 22850</strain>
    </source>
</reference>
<name>A0A940T5F2_9MICO</name>
<dbReference type="PANTHER" id="PTHR11839:SF31">
    <property type="entry name" value="ADP-RIBOSE PYROPHOSPHATASE"/>
    <property type="match status" value="1"/>
</dbReference>
<organism evidence="3 4">
    <name type="scientific">Leucobacter exalbidus</name>
    <dbReference type="NCBI Taxonomy" id="662960"/>
    <lineage>
        <taxon>Bacteria</taxon>
        <taxon>Bacillati</taxon>
        <taxon>Actinomycetota</taxon>
        <taxon>Actinomycetes</taxon>
        <taxon>Micrococcales</taxon>
        <taxon>Microbacteriaceae</taxon>
        <taxon>Leucobacter</taxon>
    </lineage>
</organism>
<protein>
    <submittedName>
        <fullName evidence="3">ADP-ribose pyrophosphatase</fullName>
        <ecNumber evidence="3">3.6.1.13</ecNumber>
    </submittedName>
</protein>
<dbReference type="InterPro" id="IPR015797">
    <property type="entry name" value="NUDIX_hydrolase-like_dom_sf"/>
</dbReference>
<gene>
    <name evidence="3" type="ORF">JOF28_001168</name>
</gene>
<dbReference type="GO" id="GO:0019693">
    <property type="term" value="P:ribose phosphate metabolic process"/>
    <property type="evidence" value="ECO:0007669"/>
    <property type="project" value="TreeGrafter"/>
</dbReference>
<dbReference type="AlphaFoldDB" id="A0A940T5F2"/>
<comment type="caution">
    <text evidence="3">The sequence shown here is derived from an EMBL/GenBank/DDBJ whole genome shotgun (WGS) entry which is preliminary data.</text>
</comment>
<dbReference type="InterPro" id="IPR000086">
    <property type="entry name" value="NUDIX_hydrolase_dom"/>
</dbReference>
<proteinExistence type="predicted"/>
<dbReference type="Gene3D" id="3.90.79.10">
    <property type="entry name" value="Nucleoside Triphosphate Pyrophosphohydrolase"/>
    <property type="match status" value="1"/>
</dbReference>
<evidence type="ECO:0000313" key="4">
    <source>
        <dbReference type="Proteomes" id="UP000675163"/>
    </source>
</evidence>
<dbReference type="EMBL" id="JAFIDA010000001">
    <property type="protein sequence ID" value="MBP1325936.1"/>
    <property type="molecule type" value="Genomic_DNA"/>
</dbReference>
<dbReference type="GO" id="GO:0006753">
    <property type="term" value="P:nucleoside phosphate metabolic process"/>
    <property type="evidence" value="ECO:0007669"/>
    <property type="project" value="TreeGrafter"/>
</dbReference>
<evidence type="ECO:0000313" key="3">
    <source>
        <dbReference type="EMBL" id="MBP1325936.1"/>
    </source>
</evidence>
<sequence length="276" mass="29643">MTTNTPISGAVASAAAPVGVPAAIIQPAAAGVPGEPQPQRAAAEFDLHQDGARAMTTTKVPSTSPAEYLSDTPAAVDVLDSELLVHGRVWDVRRDRFTFGDSELVRDYIDHTGAVAVLALDDQDRVLVMRQYRHPVARRDIEIPAGLMDAPGESGLAGAQRELAEEADLAANRWDLLLDLFLSPGGSSETMRIFLARDLCPTTHDFVREGEEAELQPEWVPLDDAVAAALAGRIGNSVTVSAVLAAYAAREAGWATLRDPKTPWEFREGVRGERSR</sequence>
<evidence type="ECO:0000259" key="2">
    <source>
        <dbReference type="PROSITE" id="PS51462"/>
    </source>
</evidence>
<evidence type="ECO:0000256" key="1">
    <source>
        <dbReference type="ARBA" id="ARBA00022801"/>
    </source>
</evidence>